<protein>
    <recommendedName>
        <fullName evidence="6">tRNA(Ile)-lysidine synthase</fullName>
        <ecNumber evidence="6">6.3.4.19</ecNumber>
    </recommendedName>
    <alternativeName>
        <fullName evidence="6">tRNA(Ile)-2-lysyl-cytidine synthase</fullName>
    </alternativeName>
    <alternativeName>
        <fullName evidence="6">tRNA(Ile)-lysidine synthetase</fullName>
    </alternativeName>
</protein>
<dbReference type="Gene3D" id="3.40.50.620">
    <property type="entry name" value="HUPs"/>
    <property type="match status" value="1"/>
</dbReference>
<evidence type="ECO:0000313" key="8">
    <source>
        <dbReference type="EMBL" id="TLD97233.1"/>
    </source>
</evidence>
<dbReference type="RefSeq" id="WP_034352637.1">
    <property type="nucleotide sequence ID" value="NZ_JRPR02000001.1"/>
</dbReference>
<evidence type="ECO:0000256" key="5">
    <source>
        <dbReference type="ARBA" id="ARBA00048539"/>
    </source>
</evidence>
<dbReference type="GO" id="GO:0032267">
    <property type="term" value="F:tRNA(Ile)-lysidine synthase activity"/>
    <property type="evidence" value="ECO:0007669"/>
    <property type="project" value="UniProtKB-EC"/>
</dbReference>
<dbReference type="InterPro" id="IPR012795">
    <property type="entry name" value="tRNA_Ile_lys_synt_N"/>
</dbReference>
<dbReference type="InterPro" id="IPR014729">
    <property type="entry name" value="Rossmann-like_a/b/a_fold"/>
</dbReference>
<keyword evidence="6" id="KW-0963">Cytoplasm</keyword>
<accession>A0A4U8TBR9</accession>
<dbReference type="OrthoDB" id="5289653at2"/>
<keyword evidence="9" id="KW-1185">Reference proteome</keyword>
<evidence type="ECO:0000256" key="2">
    <source>
        <dbReference type="ARBA" id="ARBA00022694"/>
    </source>
</evidence>
<evidence type="ECO:0000259" key="7">
    <source>
        <dbReference type="Pfam" id="PF01171"/>
    </source>
</evidence>
<comment type="function">
    <text evidence="6">Ligates lysine onto the cytidine present at position 34 of the AUA codon-specific tRNA(Ile) that contains the anticodon CAU, in an ATP-dependent manner. Cytidine is converted to lysidine, thus changing the amino acid specificity of the tRNA from methionine to isoleucine.</text>
</comment>
<dbReference type="Proteomes" id="UP000029733">
    <property type="component" value="Unassembled WGS sequence"/>
</dbReference>
<proteinExistence type="inferred from homology"/>
<dbReference type="PANTHER" id="PTHR43033:SF1">
    <property type="entry name" value="TRNA(ILE)-LYSIDINE SYNTHASE-RELATED"/>
    <property type="match status" value="1"/>
</dbReference>
<comment type="caution">
    <text evidence="8">The sequence shown here is derived from an EMBL/GenBank/DDBJ whole genome shotgun (WGS) entry which is preliminary data.</text>
</comment>
<feature type="binding site" evidence="6">
    <location>
        <begin position="26"/>
        <end position="31"/>
    </location>
    <ligand>
        <name>ATP</name>
        <dbReference type="ChEBI" id="CHEBI:30616"/>
    </ligand>
</feature>
<sequence>MSLELYAKLSPATQLLSHSKHLLGFSGGVDSVALFFILTELKIHFDIAIVHYGTRIQANEEVQYAKDLAAAHNKECFIAYAPHFASNFEHNARSFRFKFFDEIISAQGYKCLILAHQLNDYFEWIMMQFTRGSGLSNLLGFDEQRTHYPIVRPLESISKDELYRFCKRRKLRYFEDTSNQNISFKRNYFRHHFCAPLLREFAPGIAQSIQYLREDRNALLQNLAPKILHLSSLAQKYAQSTQQNPKGTRQNITRQSPQINTAYFGVYALRGESEHLLLMQCDKIAKKCGYVLSAAQRKEICKSNFACKIHYIIFARNDDYVFVAVDSINLYQIVAQKPMSKAFKALCRNNHIPQKLRALFWAEFCTYTESTQNTHKSANDKEVQEHIKALYNDFAMKIAHFFTL</sequence>
<dbReference type="EC" id="6.3.4.19" evidence="6"/>
<dbReference type="SUPFAM" id="SSF52402">
    <property type="entry name" value="Adenine nucleotide alpha hydrolases-like"/>
    <property type="match status" value="1"/>
</dbReference>
<evidence type="ECO:0000256" key="1">
    <source>
        <dbReference type="ARBA" id="ARBA00022598"/>
    </source>
</evidence>
<evidence type="ECO:0000256" key="6">
    <source>
        <dbReference type="HAMAP-Rule" id="MF_01161"/>
    </source>
</evidence>
<comment type="similarity">
    <text evidence="6">Belongs to the tRNA(Ile)-lysidine synthase family.</text>
</comment>
<keyword evidence="2 6" id="KW-0819">tRNA processing</keyword>
<dbReference type="GO" id="GO:0005524">
    <property type="term" value="F:ATP binding"/>
    <property type="evidence" value="ECO:0007669"/>
    <property type="project" value="UniProtKB-UniRule"/>
</dbReference>
<evidence type="ECO:0000256" key="3">
    <source>
        <dbReference type="ARBA" id="ARBA00022741"/>
    </source>
</evidence>
<comment type="subcellular location">
    <subcellularLocation>
        <location evidence="6">Cytoplasm</location>
    </subcellularLocation>
</comment>
<dbReference type="Pfam" id="PF01171">
    <property type="entry name" value="ATP_bind_3"/>
    <property type="match status" value="1"/>
</dbReference>
<dbReference type="AlphaFoldDB" id="A0A4U8TBR9"/>
<reference evidence="8 9" key="1">
    <citation type="journal article" date="2014" name="Genome Announc.">
        <title>Draft genome sequences of eight enterohepatic helicobacter species isolated from both laboratory and wild rodents.</title>
        <authorList>
            <person name="Sheh A."/>
            <person name="Shen Z."/>
            <person name="Fox J.G."/>
        </authorList>
    </citation>
    <scope>NUCLEOTIDE SEQUENCE [LARGE SCALE GENOMIC DNA]</scope>
    <source>
        <strain evidence="8 9">MIT 09-6949</strain>
    </source>
</reference>
<dbReference type="HAMAP" id="MF_01161">
    <property type="entry name" value="tRNA_Ile_lys_synt"/>
    <property type="match status" value="1"/>
</dbReference>
<dbReference type="EMBL" id="JRPR02000001">
    <property type="protein sequence ID" value="TLD97233.1"/>
    <property type="molecule type" value="Genomic_DNA"/>
</dbReference>
<dbReference type="PANTHER" id="PTHR43033">
    <property type="entry name" value="TRNA(ILE)-LYSIDINE SYNTHASE-RELATED"/>
    <property type="match status" value="1"/>
</dbReference>
<dbReference type="InterPro" id="IPR011063">
    <property type="entry name" value="TilS/TtcA_N"/>
</dbReference>
<comment type="domain">
    <text evidence="6">The N-terminal region contains the highly conserved SGGXDS motif, predicted to be a P-loop motif involved in ATP binding.</text>
</comment>
<name>A0A4U8TBR9_9HELI</name>
<gene>
    <name evidence="6 8" type="primary">tilS</name>
    <name evidence="8" type="ORF">LS71_000260</name>
</gene>
<keyword evidence="4 6" id="KW-0067">ATP-binding</keyword>
<keyword evidence="3 6" id="KW-0547">Nucleotide-binding</keyword>
<evidence type="ECO:0000256" key="4">
    <source>
        <dbReference type="ARBA" id="ARBA00022840"/>
    </source>
</evidence>
<dbReference type="NCBIfam" id="TIGR02432">
    <property type="entry name" value="lysidine_TilS_N"/>
    <property type="match status" value="1"/>
</dbReference>
<feature type="domain" description="tRNA(Ile)-lysidine/2-thiocytidine synthase N-terminal" evidence="7">
    <location>
        <begin position="21"/>
        <end position="191"/>
    </location>
</feature>
<dbReference type="STRING" id="1677920.LS71_01460"/>
<evidence type="ECO:0000313" key="9">
    <source>
        <dbReference type="Proteomes" id="UP000029733"/>
    </source>
</evidence>
<dbReference type="InterPro" id="IPR012094">
    <property type="entry name" value="tRNA_Ile_lys_synt"/>
</dbReference>
<dbReference type="GO" id="GO:0006400">
    <property type="term" value="P:tRNA modification"/>
    <property type="evidence" value="ECO:0007669"/>
    <property type="project" value="UniProtKB-UniRule"/>
</dbReference>
<dbReference type="GO" id="GO:0005737">
    <property type="term" value="C:cytoplasm"/>
    <property type="evidence" value="ECO:0007669"/>
    <property type="project" value="UniProtKB-SubCell"/>
</dbReference>
<organism evidence="8 9">
    <name type="scientific">Helicobacter jaachi</name>
    <dbReference type="NCBI Taxonomy" id="1677920"/>
    <lineage>
        <taxon>Bacteria</taxon>
        <taxon>Pseudomonadati</taxon>
        <taxon>Campylobacterota</taxon>
        <taxon>Epsilonproteobacteria</taxon>
        <taxon>Campylobacterales</taxon>
        <taxon>Helicobacteraceae</taxon>
        <taxon>Helicobacter</taxon>
    </lineage>
</organism>
<dbReference type="CDD" id="cd01992">
    <property type="entry name" value="TilS_N"/>
    <property type="match status" value="1"/>
</dbReference>
<keyword evidence="1 6" id="KW-0436">Ligase</keyword>
<comment type="catalytic activity">
    <reaction evidence="5 6">
        <text>cytidine(34) in tRNA(Ile2) + L-lysine + ATP = lysidine(34) in tRNA(Ile2) + AMP + diphosphate + H(+)</text>
        <dbReference type="Rhea" id="RHEA:43744"/>
        <dbReference type="Rhea" id="RHEA-COMP:10625"/>
        <dbReference type="Rhea" id="RHEA-COMP:10670"/>
        <dbReference type="ChEBI" id="CHEBI:15378"/>
        <dbReference type="ChEBI" id="CHEBI:30616"/>
        <dbReference type="ChEBI" id="CHEBI:32551"/>
        <dbReference type="ChEBI" id="CHEBI:33019"/>
        <dbReference type="ChEBI" id="CHEBI:82748"/>
        <dbReference type="ChEBI" id="CHEBI:83665"/>
        <dbReference type="ChEBI" id="CHEBI:456215"/>
        <dbReference type="EC" id="6.3.4.19"/>
    </reaction>
</comment>